<reference evidence="1" key="1">
    <citation type="journal article" date="2020" name="Nat. Commun.">
        <title>Large-scale genome sequencing of mycorrhizal fungi provides insights into the early evolution of symbiotic traits.</title>
        <authorList>
            <person name="Miyauchi S."/>
            <person name="Kiss E."/>
            <person name="Kuo A."/>
            <person name="Drula E."/>
            <person name="Kohler A."/>
            <person name="Sanchez-Garcia M."/>
            <person name="Morin E."/>
            <person name="Andreopoulos B."/>
            <person name="Barry K.W."/>
            <person name="Bonito G."/>
            <person name="Buee M."/>
            <person name="Carver A."/>
            <person name="Chen C."/>
            <person name="Cichocki N."/>
            <person name="Clum A."/>
            <person name="Culley D."/>
            <person name="Crous P.W."/>
            <person name="Fauchery L."/>
            <person name="Girlanda M."/>
            <person name="Hayes R.D."/>
            <person name="Keri Z."/>
            <person name="LaButti K."/>
            <person name="Lipzen A."/>
            <person name="Lombard V."/>
            <person name="Magnuson J."/>
            <person name="Maillard F."/>
            <person name="Murat C."/>
            <person name="Nolan M."/>
            <person name="Ohm R.A."/>
            <person name="Pangilinan J."/>
            <person name="Pereira M.F."/>
            <person name="Perotto S."/>
            <person name="Peter M."/>
            <person name="Pfister S."/>
            <person name="Riley R."/>
            <person name="Sitrit Y."/>
            <person name="Stielow J.B."/>
            <person name="Szollosi G."/>
            <person name="Zifcakova L."/>
            <person name="Stursova M."/>
            <person name="Spatafora J.W."/>
            <person name="Tedersoo L."/>
            <person name="Vaario L.M."/>
            <person name="Yamada A."/>
            <person name="Yan M."/>
            <person name="Wang P."/>
            <person name="Xu J."/>
            <person name="Bruns T."/>
            <person name="Baldrian P."/>
            <person name="Vilgalys R."/>
            <person name="Dunand C."/>
            <person name="Henrissat B."/>
            <person name="Grigoriev I.V."/>
            <person name="Hibbett D."/>
            <person name="Nagy L.G."/>
            <person name="Martin F.M."/>
        </authorList>
    </citation>
    <scope>NUCLEOTIDE SEQUENCE</scope>
    <source>
        <strain evidence="1">UP504</strain>
    </source>
</reference>
<gene>
    <name evidence="1" type="ORF">BS47DRAFT_1341786</name>
</gene>
<keyword evidence="2" id="KW-1185">Reference proteome</keyword>
<name>A0A9P6DZ49_9AGAM</name>
<evidence type="ECO:0000313" key="2">
    <source>
        <dbReference type="Proteomes" id="UP000886523"/>
    </source>
</evidence>
<dbReference type="InterPro" id="IPR016024">
    <property type="entry name" value="ARM-type_fold"/>
</dbReference>
<evidence type="ECO:0000313" key="1">
    <source>
        <dbReference type="EMBL" id="KAF9515620.1"/>
    </source>
</evidence>
<protein>
    <submittedName>
        <fullName evidence="1">Uncharacterized protein</fullName>
    </submittedName>
</protein>
<organism evidence="1 2">
    <name type="scientific">Hydnum rufescens UP504</name>
    <dbReference type="NCBI Taxonomy" id="1448309"/>
    <lineage>
        <taxon>Eukaryota</taxon>
        <taxon>Fungi</taxon>
        <taxon>Dikarya</taxon>
        <taxon>Basidiomycota</taxon>
        <taxon>Agaricomycotina</taxon>
        <taxon>Agaricomycetes</taxon>
        <taxon>Cantharellales</taxon>
        <taxon>Hydnaceae</taxon>
        <taxon>Hydnum</taxon>
    </lineage>
</organism>
<dbReference type="AlphaFoldDB" id="A0A9P6DZ49"/>
<dbReference type="Proteomes" id="UP000886523">
    <property type="component" value="Unassembled WGS sequence"/>
</dbReference>
<dbReference type="EMBL" id="MU128948">
    <property type="protein sequence ID" value="KAF9515620.1"/>
    <property type="molecule type" value="Genomic_DNA"/>
</dbReference>
<accession>A0A9P6DZ49</accession>
<sequence length="660" mass="75315">MNPPHGKDVARLESFSVSDFIKFSTITGLDMIPVQRMARYRQIHWPFYHQFTVVTTVRILPSVLKPEMFSLQTTEGRNVLLDDLDPAVNGISFRIDRTSKVELEIEDSELVYQANFDRVEILLPGTKPLGGPEARDFELTWCLTRKPGIEPTQFSLCVGDISLFASWVSKLNKHYDLLRNNCWILSTSMSLLTLYHYFQYEFDLASRMELAASRTGGSIRWTVSKFFSGPNRFLNWVVEEEQYRLLGSDESARSRTEIPFLRHPDRAGFGLLLSTCATSSKSPAGFANQPDDVLLLICFRFQLLISDWKTQIEEDPTLKDDFQRFIHEVSSIPSHRRLETLRPDIRRAYTTAMTLVYKNPGLRSNFVGQQVVACIPQYLNYLEGGNHSNDWDLKSFVLFITYSLPFQDELQELIQMDILSVWVRIFHHHHHLTPQSHANFETLLLRFCSQNPTSRQYFLKSNALLYVREMLMRKPQSPFLLTALSFVKKSESVAVLHNRLISCGVLVPLARCLALTDYHNMTIMIENNKGEHLLERSILSYLAQSFNHPFFHISFDICGIIFSCLCALGDDAKKDVVNAGALPGICRLAHPDSHDTNSQGSQHLPYENLLGAIAGIDATCAAKVAKARKRYYRGFKVQTLDAPKPTIWGRLQAMVTPSKT</sequence>
<comment type="caution">
    <text evidence="1">The sequence shown here is derived from an EMBL/GenBank/DDBJ whole genome shotgun (WGS) entry which is preliminary data.</text>
</comment>
<dbReference type="SUPFAM" id="SSF48371">
    <property type="entry name" value="ARM repeat"/>
    <property type="match status" value="1"/>
</dbReference>
<proteinExistence type="predicted"/>